<dbReference type="EMBL" id="JAGTJJ010000056">
    <property type="protein sequence ID" value="MDC3987692.1"/>
    <property type="molecule type" value="Genomic_DNA"/>
</dbReference>
<comment type="caution">
    <text evidence="1">The sequence shown here is derived from an EMBL/GenBank/DDBJ whole genome shotgun (WGS) entry which is preliminary data.</text>
</comment>
<evidence type="ECO:0000313" key="1">
    <source>
        <dbReference type="EMBL" id="MDC3987692.1"/>
    </source>
</evidence>
<dbReference type="AlphaFoldDB" id="A0A9X3XC97"/>
<protein>
    <submittedName>
        <fullName evidence="1">Uncharacterized protein</fullName>
    </submittedName>
</protein>
<name>A0A9X3XC97_9BACT</name>
<dbReference type="Proteomes" id="UP001151081">
    <property type="component" value="Unassembled WGS sequence"/>
</dbReference>
<gene>
    <name evidence="1" type="ORF">KEG57_44920</name>
</gene>
<evidence type="ECO:0000313" key="2">
    <source>
        <dbReference type="Proteomes" id="UP001151081"/>
    </source>
</evidence>
<keyword evidence="2" id="KW-1185">Reference proteome</keyword>
<proteinExistence type="predicted"/>
<accession>A0A9X3XC97</accession>
<organism evidence="1 2">
    <name type="scientific">Polyangium jinanense</name>
    <dbReference type="NCBI Taxonomy" id="2829994"/>
    <lineage>
        <taxon>Bacteria</taxon>
        <taxon>Pseudomonadati</taxon>
        <taxon>Myxococcota</taxon>
        <taxon>Polyangia</taxon>
        <taxon>Polyangiales</taxon>
        <taxon>Polyangiaceae</taxon>
        <taxon>Polyangium</taxon>
    </lineage>
</organism>
<reference evidence="1 2" key="1">
    <citation type="submission" date="2021-04" db="EMBL/GenBank/DDBJ databases">
        <title>Genome analysis of Polyangium sp.</title>
        <authorList>
            <person name="Li Y."/>
            <person name="Wang J."/>
        </authorList>
    </citation>
    <scope>NUCLEOTIDE SEQUENCE [LARGE SCALE GENOMIC DNA]</scope>
    <source>
        <strain evidence="1 2">SDU14</strain>
    </source>
</reference>
<sequence>MLLVLLLGACGGFLPHPQQPYRFTAASADGDPADVVARHLASEGYSPANVDKEVGLVQTQWQDTGLGYGFVQDTPATLVRRFTVTIARTANGNDILLRADLQRCPKGRFTIDSTGVRGPCVAAEEHYEQNQQELDGLGARLRTALNGK</sequence>